<evidence type="ECO:0000256" key="7">
    <source>
        <dbReference type="ARBA" id="ARBA00023136"/>
    </source>
</evidence>
<feature type="transmembrane region" description="Helical" evidence="8">
    <location>
        <begin position="198"/>
        <end position="221"/>
    </location>
</feature>
<keyword evidence="10" id="KW-1185">Reference proteome</keyword>
<dbReference type="AlphaFoldDB" id="A0A1M6MFT4"/>
<sequence>RQSLPASVACLPFLVLRFLTLTVDPFRWGGSPADLPLLLVGAVFAASMLQAVTGIGFGVIAGPVLIVTMANAGAIQASILLSLLIALLLSPSTIPRVNRRLLAPLFLGVCIGTPIGALAFLTLTISSLKLCAAVIVGFMTLVAAGVLSRFPIFENDTRIRRVGIGVVSGILNAALAMPGPAVAAYATAIKSDKSTIQATTLVTFLLAYPVAFAFQAVFVGISNEALEISMKLVLPTLSGTVLGASVARFVPERLFKSVTVLFLIMSVLLLVSA</sequence>
<evidence type="ECO:0000256" key="2">
    <source>
        <dbReference type="ARBA" id="ARBA00009142"/>
    </source>
</evidence>
<dbReference type="RefSeq" id="WP_139280722.1">
    <property type="nucleotide sequence ID" value="NZ_FQZQ01000013.1"/>
</dbReference>
<evidence type="ECO:0000256" key="3">
    <source>
        <dbReference type="ARBA" id="ARBA00022448"/>
    </source>
</evidence>
<dbReference type="STRING" id="1470563.SAMN05444000_113133"/>
<proteinExistence type="inferred from homology"/>
<gene>
    <name evidence="9" type="ORF">SAMN05444000_113133</name>
</gene>
<feature type="transmembrane region" description="Helical" evidence="8">
    <location>
        <begin position="253"/>
        <end position="271"/>
    </location>
</feature>
<evidence type="ECO:0000256" key="8">
    <source>
        <dbReference type="RuleBase" id="RU363041"/>
    </source>
</evidence>
<dbReference type="InterPro" id="IPR002781">
    <property type="entry name" value="TM_pro_TauE-like"/>
</dbReference>
<keyword evidence="3" id="KW-0813">Transport</keyword>
<name>A0A1M6MFT4_9RHOB</name>
<dbReference type="GO" id="GO:0005886">
    <property type="term" value="C:plasma membrane"/>
    <property type="evidence" value="ECO:0007669"/>
    <property type="project" value="UniProtKB-SubCell"/>
</dbReference>
<dbReference type="Proteomes" id="UP000183982">
    <property type="component" value="Unassembled WGS sequence"/>
</dbReference>
<dbReference type="EMBL" id="FQZQ01000013">
    <property type="protein sequence ID" value="SHJ82226.1"/>
    <property type="molecule type" value="Genomic_DNA"/>
</dbReference>
<dbReference type="PANTHER" id="PTHR30269">
    <property type="entry name" value="TRANSMEMBRANE PROTEIN YFCA"/>
    <property type="match status" value="1"/>
</dbReference>
<keyword evidence="6 8" id="KW-1133">Transmembrane helix</keyword>
<evidence type="ECO:0000256" key="6">
    <source>
        <dbReference type="ARBA" id="ARBA00022989"/>
    </source>
</evidence>
<keyword evidence="7 8" id="KW-0472">Membrane</keyword>
<keyword evidence="4 8" id="KW-1003">Cell membrane</keyword>
<dbReference type="Pfam" id="PF01925">
    <property type="entry name" value="TauE"/>
    <property type="match status" value="1"/>
</dbReference>
<feature type="transmembrane region" description="Helical" evidence="8">
    <location>
        <begin position="6"/>
        <end position="23"/>
    </location>
</feature>
<feature type="transmembrane region" description="Helical" evidence="8">
    <location>
        <begin position="66"/>
        <end position="89"/>
    </location>
</feature>
<keyword evidence="5 8" id="KW-0812">Transmembrane</keyword>
<dbReference type="PANTHER" id="PTHR30269:SF37">
    <property type="entry name" value="MEMBRANE TRANSPORTER PROTEIN"/>
    <property type="match status" value="1"/>
</dbReference>
<feature type="transmembrane region" description="Helical" evidence="8">
    <location>
        <begin position="35"/>
        <end position="60"/>
    </location>
</feature>
<comment type="similarity">
    <text evidence="2 8">Belongs to the 4-toluene sulfonate uptake permease (TSUP) (TC 2.A.102) family.</text>
</comment>
<evidence type="ECO:0000313" key="9">
    <source>
        <dbReference type="EMBL" id="SHJ82226.1"/>
    </source>
</evidence>
<evidence type="ECO:0000313" key="10">
    <source>
        <dbReference type="Proteomes" id="UP000183982"/>
    </source>
</evidence>
<dbReference type="InterPro" id="IPR052017">
    <property type="entry name" value="TSUP"/>
</dbReference>
<feature type="transmembrane region" description="Helical" evidence="8">
    <location>
        <begin position="101"/>
        <end position="121"/>
    </location>
</feature>
<protein>
    <recommendedName>
        <fullName evidence="8">Probable membrane transporter protein</fullName>
    </recommendedName>
</protein>
<organism evidence="9 10">
    <name type="scientific">Shimia gijangensis</name>
    <dbReference type="NCBI Taxonomy" id="1470563"/>
    <lineage>
        <taxon>Bacteria</taxon>
        <taxon>Pseudomonadati</taxon>
        <taxon>Pseudomonadota</taxon>
        <taxon>Alphaproteobacteria</taxon>
        <taxon>Rhodobacterales</taxon>
        <taxon>Roseobacteraceae</taxon>
    </lineage>
</organism>
<reference evidence="10" key="1">
    <citation type="submission" date="2016-11" db="EMBL/GenBank/DDBJ databases">
        <authorList>
            <person name="Varghese N."/>
            <person name="Submissions S."/>
        </authorList>
    </citation>
    <scope>NUCLEOTIDE SEQUENCE [LARGE SCALE GENOMIC DNA]</scope>
    <source>
        <strain evidence="10">DSM 100564</strain>
    </source>
</reference>
<evidence type="ECO:0000256" key="4">
    <source>
        <dbReference type="ARBA" id="ARBA00022475"/>
    </source>
</evidence>
<feature type="transmembrane region" description="Helical" evidence="8">
    <location>
        <begin position="127"/>
        <end position="150"/>
    </location>
</feature>
<feature type="non-terminal residue" evidence="9">
    <location>
        <position position="1"/>
    </location>
</feature>
<feature type="transmembrane region" description="Helical" evidence="8">
    <location>
        <begin position="162"/>
        <end position="186"/>
    </location>
</feature>
<evidence type="ECO:0000256" key="5">
    <source>
        <dbReference type="ARBA" id="ARBA00022692"/>
    </source>
</evidence>
<dbReference type="OrthoDB" id="7843147at2"/>
<evidence type="ECO:0000256" key="1">
    <source>
        <dbReference type="ARBA" id="ARBA00004651"/>
    </source>
</evidence>
<accession>A0A1M6MFT4</accession>
<comment type="subcellular location">
    <subcellularLocation>
        <location evidence="1 8">Cell membrane</location>
        <topology evidence="1 8">Multi-pass membrane protein</topology>
    </subcellularLocation>
</comment>